<reference evidence="2 3" key="1">
    <citation type="journal article" date="2010" name="J. Bacteriol.">
        <title>Genome sequence of the oligotrophic marine Gammaproteobacterium HTCC2143, isolated from the Oregon Coast.</title>
        <authorList>
            <person name="Oh H.M."/>
            <person name="Kang I."/>
            <person name="Ferriera S."/>
            <person name="Giovannoni S.J."/>
            <person name="Cho J.C."/>
        </authorList>
    </citation>
    <scope>NUCLEOTIDE SEQUENCE [LARGE SCALE GENOMIC DNA]</scope>
    <source>
        <strain evidence="2 3">HTCC2143</strain>
    </source>
</reference>
<dbReference type="SUPFAM" id="SSF89796">
    <property type="entry name" value="CoA-transferase family III (CaiB/BaiF)"/>
    <property type="match status" value="1"/>
</dbReference>
<keyword evidence="3" id="KW-1185">Reference proteome</keyword>
<dbReference type="Proteomes" id="UP000004931">
    <property type="component" value="Unassembled WGS sequence"/>
</dbReference>
<evidence type="ECO:0000313" key="3">
    <source>
        <dbReference type="Proteomes" id="UP000004931"/>
    </source>
</evidence>
<dbReference type="InterPro" id="IPR044855">
    <property type="entry name" value="CoA-Trfase_III_dom3_sf"/>
</dbReference>
<dbReference type="Gene3D" id="3.30.1540.10">
    <property type="entry name" value="formyl-coa transferase, domain 3"/>
    <property type="match status" value="1"/>
</dbReference>
<comment type="caution">
    <text evidence="2">The sequence shown here is derived from an EMBL/GenBank/DDBJ whole genome shotgun (WGS) entry which is preliminary data.</text>
</comment>
<dbReference type="InterPro" id="IPR050483">
    <property type="entry name" value="CoA-transferase_III_domain"/>
</dbReference>
<accession>A0YBS2</accession>
<dbReference type="Gene3D" id="3.40.50.10540">
    <property type="entry name" value="Crotonobetainyl-coa:carnitine coa-transferase, domain 1"/>
    <property type="match status" value="1"/>
</dbReference>
<name>A0YBS2_9GAMM</name>
<evidence type="ECO:0000256" key="1">
    <source>
        <dbReference type="ARBA" id="ARBA00022679"/>
    </source>
</evidence>
<sequence length="394" mass="42454">MLPLPLEGIKVIEFSTMITASLATMMMAEQGADVIKVEPIEMGDPLRYFGTSKGGSSGLFANCNRGKQSIRINLKTAQGRDIVAKLVAKADVLINNFRPDVMDNLGFGSELMRSTNKRLVYVAISGFGTVGPMRNAPAYDPVIQAKAGIASLQGQQSPTFMRTLMCDKITAYTASQATTAALFQRERCGTGQHIDISMLDASMSFIFPDGYMNHTLLDDDIEQKPLLADQLYNPIITANGALTVSAATQKQRSGLFSAMGQGTLIADPRFNSIDTVTANLAAYQQIIADAFVVLDTDDAIKRLEENDVPCAKCLTADEVIDDSQLAATQSFTVIEHPKMGKMRVMLPAAKFQGLRARPGSLSPSHGEHTLEVLASIGISHDTIEELRTAGVIAD</sequence>
<dbReference type="Pfam" id="PF02515">
    <property type="entry name" value="CoA_transf_3"/>
    <property type="match status" value="1"/>
</dbReference>
<dbReference type="EMBL" id="AAVT01000002">
    <property type="protein sequence ID" value="EAW32002.1"/>
    <property type="molecule type" value="Genomic_DNA"/>
</dbReference>
<gene>
    <name evidence="2" type="ORF">GP2143_06110</name>
</gene>
<protein>
    <submittedName>
        <fullName evidence="2">L-carnitine dehydratase/bile acid-inducible protein F</fullName>
    </submittedName>
</protein>
<dbReference type="InterPro" id="IPR003673">
    <property type="entry name" value="CoA-Trfase_fam_III"/>
</dbReference>
<organism evidence="2 3">
    <name type="scientific">marine gamma proteobacterium HTCC2143</name>
    <dbReference type="NCBI Taxonomy" id="247633"/>
    <lineage>
        <taxon>Bacteria</taxon>
        <taxon>Pseudomonadati</taxon>
        <taxon>Pseudomonadota</taxon>
        <taxon>Gammaproteobacteria</taxon>
        <taxon>Cellvibrionales</taxon>
        <taxon>Spongiibacteraceae</taxon>
        <taxon>BD1-7 clade</taxon>
    </lineage>
</organism>
<evidence type="ECO:0000313" key="2">
    <source>
        <dbReference type="EMBL" id="EAW32002.1"/>
    </source>
</evidence>
<dbReference type="GO" id="GO:0008410">
    <property type="term" value="F:CoA-transferase activity"/>
    <property type="evidence" value="ECO:0007669"/>
    <property type="project" value="TreeGrafter"/>
</dbReference>
<dbReference type="PANTHER" id="PTHR48207:SF4">
    <property type="entry name" value="BLL6097 PROTEIN"/>
    <property type="match status" value="1"/>
</dbReference>
<dbReference type="eggNOG" id="COG1804">
    <property type="taxonomic scope" value="Bacteria"/>
</dbReference>
<dbReference type="OrthoDB" id="9058532at2"/>
<dbReference type="STRING" id="247633.GP2143_06110"/>
<dbReference type="InterPro" id="IPR023606">
    <property type="entry name" value="CoA-Trfase_III_dom_1_sf"/>
</dbReference>
<proteinExistence type="predicted"/>
<keyword evidence="1" id="KW-0808">Transferase</keyword>
<dbReference type="AlphaFoldDB" id="A0YBS2"/>
<dbReference type="PANTHER" id="PTHR48207">
    <property type="entry name" value="SUCCINATE--HYDROXYMETHYLGLUTARATE COA-TRANSFERASE"/>
    <property type="match status" value="1"/>
</dbReference>